<protein>
    <submittedName>
        <fullName evidence="5">Modulator protein</fullName>
    </submittedName>
</protein>
<dbReference type="PANTHER" id="PTHR43421:SF1">
    <property type="entry name" value="METALLOPROTEASE PMBA"/>
    <property type="match status" value="1"/>
</dbReference>
<dbReference type="GO" id="GO:0006508">
    <property type="term" value="P:proteolysis"/>
    <property type="evidence" value="ECO:0007669"/>
    <property type="project" value="InterPro"/>
</dbReference>
<organism evidence="5 6">
    <name type="scientific">Notoacmeibacter marinus</name>
    <dbReference type="NCBI Taxonomy" id="1876515"/>
    <lineage>
        <taxon>Bacteria</taxon>
        <taxon>Pseudomonadati</taxon>
        <taxon>Pseudomonadota</taxon>
        <taxon>Alphaproteobacteria</taxon>
        <taxon>Hyphomicrobiales</taxon>
        <taxon>Notoacmeibacteraceae</taxon>
        <taxon>Notoacmeibacter</taxon>
    </lineage>
</organism>
<dbReference type="Pfam" id="PF19290">
    <property type="entry name" value="PmbA_TldD_2nd"/>
    <property type="match status" value="1"/>
</dbReference>
<sequence>MLLAWPNPFVPCAGCLTVTSGCLSRRFFLHRWCIAKSTEENPLTLANKHRPERADEDEQARLDRVSELVEAARRAGADAADAVCVASRSISVSIRERKVENSEAAESDDVSLRVFVDGRVASVGATSGYEPGRLAERAVAMARVAPVDESRSLAEPDRLAHEVVDLDLFDDSWPDTEAMVATALAMEGAADAVEGVSQIMGAGVSCTRSGLTLATSGGFSGSYRGSHFSQSVAALAGTGQSMERDYDFSSARHRSDLRDPEAIGRHAGERAVRRLGGRKMPTGPVTVVFDPRVARGLAGTMGQLVNGSAVVRKTSFWRDLMGQAVAASGITLTDNPQIRRGGGSRPFDGEGVRGAPMTMVEEGVLRNWFLSTSTARELGLQTNGRGARSGAQVVPSSTNLAIEAGAISAEDMIGDIDHGFYVTEVIGQGVNLITGDYSRGASGFRIEKGELTYPVTEVTIAANLKDMFRQMVAADDLDRSFATAAPTLRIEGMTLAGE</sequence>
<evidence type="ECO:0000259" key="4">
    <source>
        <dbReference type="Pfam" id="PF19290"/>
    </source>
</evidence>
<evidence type="ECO:0000259" key="3">
    <source>
        <dbReference type="Pfam" id="PF19289"/>
    </source>
</evidence>
<dbReference type="AlphaFoldDB" id="A0A231V3T1"/>
<feature type="domain" description="Metalloprotease TldD/E central" evidence="4">
    <location>
        <begin position="175"/>
        <end position="275"/>
    </location>
</feature>
<dbReference type="Pfam" id="PF01523">
    <property type="entry name" value="PmbA_TldD_1st"/>
    <property type="match status" value="1"/>
</dbReference>
<dbReference type="EMBL" id="NBYO01000001">
    <property type="protein sequence ID" value="OXT02838.1"/>
    <property type="molecule type" value="Genomic_DNA"/>
</dbReference>
<name>A0A231V3T1_9HYPH</name>
<reference evidence="6" key="1">
    <citation type="journal article" date="2017" name="Int. J. Syst. Evol. Microbiol.">
        <title>Notoacmeibacter marinus gen. nov., sp. nov., isolated from the gut of a limpet and proposal of Notoacmeibacteraceae fam. nov. in the order Rhizobiales of the class Alphaproteobacteria.</title>
        <authorList>
            <person name="Huang Z."/>
            <person name="Guo F."/>
            <person name="Lai Q."/>
        </authorList>
    </citation>
    <scope>NUCLEOTIDE SEQUENCE [LARGE SCALE GENOMIC DNA]</scope>
    <source>
        <strain evidence="6">XMTR2A4</strain>
    </source>
</reference>
<dbReference type="Pfam" id="PF19289">
    <property type="entry name" value="PmbA_TldD_3rd"/>
    <property type="match status" value="1"/>
</dbReference>
<dbReference type="InterPro" id="IPR045569">
    <property type="entry name" value="Metalloprtase-TldD/E_C"/>
</dbReference>
<keyword evidence="6" id="KW-1185">Reference proteome</keyword>
<dbReference type="PANTHER" id="PTHR43421">
    <property type="entry name" value="METALLOPROTEASE PMBA"/>
    <property type="match status" value="1"/>
</dbReference>
<evidence type="ECO:0000313" key="6">
    <source>
        <dbReference type="Proteomes" id="UP000215405"/>
    </source>
</evidence>
<feature type="domain" description="Metalloprotease TldD/E C-terminal" evidence="3">
    <location>
        <begin position="282"/>
        <end position="497"/>
    </location>
</feature>
<dbReference type="GO" id="GO:0005829">
    <property type="term" value="C:cytosol"/>
    <property type="evidence" value="ECO:0007669"/>
    <property type="project" value="TreeGrafter"/>
</dbReference>
<comment type="caution">
    <text evidence="5">The sequence shown here is derived from an EMBL/GenBank/DDBJ whole genome shotgun (WGS) entry which is preliminary data.</text>
</comment>
<comment type="similarity">
    <text evidence="1">Belongs to the peptidase U62 family.</text>
</comment>
<gene>
    <name evidence="5" type="ORF">B7H23_00720</name>
</gene>
<evidence type="ECO:0000259" key="2">
    <source>
        <dbReference type="Pfam" id="PF01523"/>
    </source>
</evidence>
<dbReference type="GO" id="GO:0008237">
    <property type="term" value="F:metallopeptidase activity"/>
    <property type="evidence" value="ECO:0007669"/>
    <property type="project" value="InterPro"/>
</dbReference>
<dbReference type="InterPro" id="IPR002510">
    <property type="entry name" value="Metalloprtase-TldD/E_N"/>
</dbReference>
<dbReference type="Proteomes" id="UP000215405">
    <property type="component" value="Unassembled WGS sequence"/>
</dbReference>
<dbReference type="SUPFAM" id="SSF111283">
    <property type="entry name" value="Putative modulator of DNA gyrase, PmbA/TldD"/>
    <property type="match status" value="1"/>
</dbReference>
<evidence type="ECO:0000256" key="1">
    <source>
        <dbReference type="ARBA" id="ARBA00005836"/>
    </source>
</evidence>
<dbReference type="InterPro" id="IPR035068">
    <property type="entry name" value="TldD/PmbA_N"/>
</dbReference>
<proteinExistence type="inferred from homology"/>
<accession>A0A231V3T1</accession>
<feature type="domain" description="Metalloprotease TldD/E N-terminal" evidence="2">
    <location>
        <begin position="80"/>
        <end position="142"/>
    </location>
</feature>
<evidence type="ECO:0000313" key="5">
    <source>
        <dbReference type="EMBL" id="OXT02838.1"/>
    </source>
</evidence>
<dbReference type="Gene3D" id="3.30.2290.10">
    <property type="entry name" value="PmbA/TldD superfamily"/>
    <property type="match status" value="1"/>
</dbReference>
<dbReference type="InterPro" id="IPR047657">
    <property type="entry name" value="PmbA"/>
</dbReference>
<dbReference type="InterPro" id="IPR045570">
    <property type="entry name" value="Metalloprtase-TldD/E_cen_dom"/>
</dbReference>
<dbReference type="InterPro" id="IPR036059">
    <property type="entry name" value="TldD/PmbA_sf"/>
</dbReference>